<evidence type="ECO:0000313" key="3">
    <source>
        <dbReference type="Proteomes" id="UP000199031"/>
    </source>
</evidence>
<organism evidence="2 3">
    <name type="scientific">Parafilimonas terrae</name>
    <dbReference type="NCBI Taxonomy" id="1465490"/>
    <lineage>
        <taxon>Bacteria</taxon>
        <taxon>Pseudomonadati</taxon>
        <taxon>Bacteroidota</taxon>
        <taxon>Chitinophagia</taxon>
        <taxon>Chitinophagales</taxon>
        <taxon>Chitinophagaceae</taxon>
        <taxon>Parafilimonas</taxon>
    </lineage>
</organism>
<keyword evidence="1" id="KW-1133">Transmembrane helix</keyword>
<keyword evidence="1" id="KW-0812">Transmembrane</keyword>
<keyword evidence="1" id="KW-0472">Membrane</keyword>
<dbReference type="OrthoDB" id="630606at2"/>
<reference evidence="2 3" key="1">
    <citation type="submission" date="2016-10" db="EMBL/GenBank/DDBJ databases">
        <authorList>
            <person name="de Groot N.N."/>
        </authorList>
    </citation>
    <scope>NUCLEOTIDE SEQUENCE [LARGE SCALE GENOMIC DNA]</scope>
    <source>
        <strain evidence="2 3">DSM 28286</strain>
    </source>
</reference>
<protein>
    <recommendedName>
        <fullName evidence="4">Outer membrane protein beta-barrel domain-containing protein</fullName>
    </recommendedName>
</protein>
<accession>A0A1I5VKT3</accession>
<evidence type="ECO:0000313" key="2">
    <source>
        <dbReference type="EMBL" id="SFQ08002.1"/>
    </source>
</evidence>
<dbReference type="RefSeq" id="WP_090657773.1">
    <property type="nucleotide sequence ID" value="NZ_FOXQ01000005.1"/>
</dbReference>
<feature type="transmembrane region" description="Helical" evidence="1">
    <location>
        <begin position="43"/>
        <end position="63"/>
    </location>
</feature>
<dbReference type="Proteomes" id="UP000199031">
    <property type="component" value="Unassembled WGS sequence"/>
</dbReference>
<name>A0A1I5VKT3_9BACT</name>
<dbReference type="EMBL" id="FOXQ01000005">
    <property type="protein sequence ID" value="SFQ08002.1"/>
    <property type="molecule type" value="Genomic_DNA"/>
</dbReference>
<keyword evidence="3" id="KW-1185">Reference proteome</keyword>
<dbReference type="AlphaFoldDB" id="A0A1I5VKT3"/>
<evidence type="ECO:0008006" key="4">
    <source>
        <dbReference type="Google" id="ProtNLM"/>
    </source>
</evidence>
<gene>
    <name evidence="2" type="ORF">SAMN05444277_10544</name>
</gene>
<sequence length="497" mass="55548">MHDSNDRDDFEEYLKDQVSSHRMYPSDRVWQNIRGKVHTPKKWPALSVFTVLIISGLLIGTLLNKPAPDAITPNFAFSLQSPQDEISKANDQAKDNTQLANNYAVEQLTARSINTVAEKIRIDNAIALQLAAIEDQIKITGTNITVANIQHANAYSTPETSGSVKPVIIAERNSVATNAGTNETSPSFTFRNIDNYFFNVTSRLRGILNSDPLPASTGGAAFFLSGKNDFNYDYLDLRVLPEHKDLLPSLKDLGKGSSKFDFRFYIAPAVSYRRIKENREPVKQSSSASLQSDLRIDPSIAINHSPALGYETGLGLGYKLNNKFTLTGGFQFNISQYKINAFSYKDEPAAVVLDEGAYSSTVNTVSSLRSVSGTRPLTIKNRYFQLSMPVGIEWNILNRGRFTWGLGTAIQPTYTFDKQPLIISSNYKNYTDGSAYVRNWNVNANLETFLGYTTGSYRWQIGPQLRYQMLPSLVDKYPNKEYLLNYGVKIGVVKQLK</sequence>
<evidence type="ECO:0000256" key="1">
    <source>
        <dbReference type="SAM" id="Phobius"/>
    </source>
</evidence>
<proteinExistence type="predicted"/>
<dbReference type="STRING" id="1465490.SAMN05444277_10544"/>